<protein>
    <recommendedName>
        <fullName evidence="4">MFS transporter</fullName>
    </recommendedName>
</protein>
<feature type="transmembrane region" description="Helical" evidence="1">
    <location>
        <begin position="43"/>
        <end position="63"/>
    </location>
</feature>
<comment type="caution">
    <text evidence="2">The sequence shown here is derived from an EMBL/GenBank/DDBJ whole genome shotgun (WGS) entry which is preliminary data.</text>
</comment>
<dbReference type="Proteomes" id="UP001519887">
    <property type="component" value="Unassembled WGS sequence"/>
</dbReference>
<evidence type="ECO:0000313" key="2">
    <source>
        <dbReference type="EMBL" id="MBW7456245.1"/>
    </source>
</evidence>
<sequence length="79" mass="8403">IGGLPLRGEMRIEALVLREVCWNIGRACAMMLMVLIADDLSGFRLSAVVVFIMAAQLLLAVFVEKPARSTTEPAASAAG</sequence>
<organism evidence="2 3">
    <name type="scientific">Paenibacillus sepulcri</name>
    <dbReference type="NCBI Taxonomy" id="359917"/>
    <lineage>
        <taxon>Bacteria</taxon>
        <taxon>Bacillati</taxon>
        <taxon>Bacillota</taxon>
        <taxon>Bacilli</taxon>
        <taxon>Bacillales</taxon>
        <taxon>Paenibacillaceae</taxon>
        <taxon>Paenibacillus</taxon>
    </lineage>
</organism>
<evidence type="ECO:0000313" key="3">
    <source>
        <dbReference type="Proteomes" id="UP001519887"/>
    </source>
</evidence>
<evidence type="ECO:0008006" key="4">
    <source>
        <dbReference type="Google" id="ProtNLM"/>
    </source>
</evidence>
<reference evidence="2 3" key="1">
    <citation type="submission" date="2021-07" db="EMBL/GenBank/DDBJ databases">
        <title>Paenibacillus radiodurans sp. nov., isolated from the southeastern edge of Tengger Desert.</title>
        <authorList>
            <person name="Zhang G."/>
        </authorList>
    </citation>
    <scope>NUCLEOTIDE SEQUENCE [LARGE SCALE GENOMIC DNA]</scope>
    <source>
        <strain evidence="2 3">CCM 7311</strain>
    </source>
</reference>
<accession>A0ABS7C666</accession>
<proteinExistence type="predicted"/>
<keyword evidence="1" id="KW-0472">Membrane</keyword>
<gene>
    <name evidence="2" type="ORF">K0U00_19620</name>
</gene>
<dbReference type="EMBL" id="JAHZIK010000530">
    <property type="protein sequence ID" value="MBW7456245.1"/>
    <property type="molecule type" value="Genomic_DNA"/>
</dbReference>
<feature type="non-terminal residue" evidence="2">
    <location>
        <position position="1"/>
    </location>
</feature>
<keyword evidence="1" id="KW-0812">Transmembrane</keyword>
<keyword evidence="1" id="KW-1133">Transmembrane helix</keyword>
<name>A0ABS7C666_9BACL</name>
<evidence type="ECO:0000256" key="1">
    <source>
        <dbReference type="SAM" id="Phobius"/>
    </source>
</evidence>
<keyword evidence="3" id="KW-1185">Reference proteome</keyword>